<protein>
    <submittedName>
        <fullName evidence="1">Uncharacterized protein</fullName>
    </submittedName>
</protein>
<evidence type="ECO:0000313" key="1">
    <source>
        <dbReference type="EMBL" id="MBX40305.1"/>
    </source>
</evidence>
<sequence>MNIWGQTSLNVLCLIFWGYTVMGSLCNKYTDLFVREKDGEKMFYFFFFFL</sequence>
<accession>A0A2P2NCU0</accession>
<dbReference type="EMBL" id="GGEC01059821">
    <property type="protein sequence ID" value="MBX40305.1"/>
    <property type="molecule type" value="Transcribed_RNA"/>
</dbReference>
<name>A0A2P2NCU0_RHIMU</name>
<dbReference type="AlphaFoldDB" id="A0A2P2NCU0"/>
<proteinExistence type="predicted"/>
<organism evidence="1">
    <name type="scientific">Rhizophora mucronata</name>
    <name type="common">Asiatic mangrove</name>
    <dbReference type="NCBI Taxonomy" id="61149"/>
    <lineage>
        <taxon>Eukaryota</taxon>
        <taxon>Viridiplantae</taxon>
        <taxon>Streptophyta</taxon>
        <taxon>Embryophyta</taxon>
        <taxon>Tracheophyta</taxon>
        <taxon>Spermatophyta</taxon>
        <taxon>Magnoliopsida</taxon>
        <taxon>eudicotyledons</taxon>
        <taxon>Gunneridae</taxon>
        <taxon>Pentapetalae</taxon>
        <taxon>rosids</taxon>
        <taxon>fabids</taxon>
        <taxon>Malpighiales</taxon>
        <taxon>Rhizophoraceae</taxon>
        <taxon>Rhizophora</taxon>
    </lineage>
</organism>
<reference evidence="1" key="1">
    <citation type="submission" date="2018-02" db="EMBL/GenBank/DDBJ databases">
        <title>Rhizophora mucronata_Transcriptome.</title>
        <authorList>
            <person name="Meera S.P."/>
            <person name="Sreeshan A."/>
            <person name="Augustine A."/>
        </authorList>
    </citation>
    <scope>NUCLEOTIDE SEQUENCE</scope>
    <source>
        <tissue evidence="1">Leaf</tissue>
    </source>
</reference>